<feature type="active site" description="Nucleophile" evidence="12">
    <location>
        <position position="10"/>
    </location>
</feature>
<dbReference type="CDD" id="cd07914">
    <property type="entry name" value="IGPD"/>
    <property type="match status" value="1"/>
</dbReference>
<dbReference type="InterPro" id="IPR023214">
    <property type="entry name" value="HAD_sf"/>
</dbReference>
<feature type="region of interest" description="Imidazoleglycerol-phosphate dehydratase" evidence="12">
    <location>
        <begin position="192"/>
        <end position="382"/>
    </location>
</feature>
<comment type="pathway">
    <text evidence="2 12">Amino-acid biosynthesis; L-histidine biosynthesis; L-histidine from 5-phospho-alpha-D-ribose 1-diphosphate: step 6/9.</text>
</comment>
<dbReference type="PANTHER" id="PTHR23133:SF2">
    <property type="entry name" value="IMIDAZOLEGLYCEROL-PHOSPHATE DEHYDRATASE"/>
    <property type="match status" value="1"/>
</dbReference>
<evidence type="ECO:0000256" key="6">
    <source>
        <dbReference type="ARBA" id="ARBA00022801"/>
    </source>
</evidence>
<comment type="similarity">
    <text evidence="12">In the N-terminal section; belongs to the histidinol-phosphatase family.</text>
</comment>
<evidence type="ECO:0000256" key="10">
    <source>
        <dbReference type="ARBA" id="ARBA00023268"/>
    </source>
</evidence>
<comment type="catalytic activity">
    <reaction evidence="11 12">
        <text>L-histidinol phosphate + H2O = L-histidinol + phosphate</text>
        <dbReference type="Rhea" id="RHEA:14465"/>
        <dbReference type="ChEBI" id="CHEBI:15377"/>
        <dbReference type="ChEBI" id="CHEBI:43474"/>
        <dbReference type="ChEBI" id="CHEBI:57699"/>
        <dbReference type="ChEBI" id="CHEBI:57980"/>
        <dbReference type="EC" id="3.1.3.15"/>
    </reaction>
</comment>
<dbReference type="EC" id="4.2.1.19" evidence="12"/>
<evidence type="ECO:0000256" key="2">
    <source>
        <dbReference type="ARBA" id="ARBA00005047"/>
    </source>
</evidence>
<sequence>MMMKKVLFIDRDGTLVIEPPVDYQLDSLEKLEFYPKVMRNLGFIRNNLDFEFVMVTNQDGLGTSSFPEETFWPAHNLMMKTLRGEGITFDDVCIDRSMPEDNAPTRKPRTGMLTKYLDDREYDLAHSFVIGDRPTDVELAKNLGCRAIFLQDDATLLNPERGATACEGLEAYCALITKDWDKVTEFLFAGERKAEVRRTTKETDIHVALDLDGNGHCDIATGLGFFDHMLEQIGKHGSIDLTIRVKGDLEVDEHHTIEDTALALGECIYQALGSKRGIERYGYALPMDDSLCQVCLDFGGRPWLVWDAEFKREKIGEMPTEMFLHFFKSLSDAAKMNLNIKAEGQNEHHKIEGIFKALARALKMAVKRDIYHFELPSSKGVL</sequence>
<evidence type="ECO:0000256" key="1">
    <source>
        <dbReference type="ARBA" id="ARBA00001946"/>
    </source>
</evidence>
<reference evidence="13 14" key="1">
    <citation type="submission" date="2019-02" db="EMBL/GenBank/DDBJ databases">
        <authorList>
            <consortium name="Pathogen Informatics"/>
        </authorList>
    </citation>
    <scope>NUCLEOTIDE SEQUENCE [LARGE SCALE GENOMIC DNA]</scope>
    <source>
        <strain evidence="13 14">3012STDY7078512</strain>
    </source>
</reference>
<keyword evidence="9 12" id="KW-0456">Lyase</keyword>
<dbReference type="NCBIfam" id="TIGR01261">
    <property type="entry name" value="hisB_Nterm"/>
    <property type="match status" value="1"/>
</dbReference>
<dbReference type="InterPro" id="IPR006543">
    <property type="entry name" value="Histidinol-phos"/>
</dbReference>
<feature type="binding site" evidence="12">
    <location>
        <position position="132"/>
    </location>
    <ligand>
        <name>Mg(2+)</name>
        <dbReference type="ChEBI" id="CHEBI:18420"/>
    </ligand>
</feature>
<feature type="region of interest" description="Histidinol-phosphatase" evidence="12">
    <location>
        <begin position="1"/>
        <end position="191"/>
    </location>
</feature>
<dbReference type="GO" id="GO:0000105">
    <property type="term" value="P:L-histidine biosynthetic process"/>
    <property type="evidence" value="ECO:0007669"/>
    <property type="project" value="UniProtKB-UniRule"/>
</dbReference>
<evidence type="ECO:0000256" key="4">
    <source>
        <dbReference type="ARBA" id="ARBA00022605"/>
    </source>
</evidence>
<dbReference type="FunFam" id="3.30.230.40:FF:000001">
    <property type="entry name" value="Imidazoleglycerol-phosphate dehydratase HisB"/>
    <property type="match status" value="1"/>
</dbReference>
<dbReference type="InterPro" id="IPR020565">
    <property type="entry name" value="ImidazoleglycerP_deHydtase_CS"/>
</dbReference>
<dbReference type="HAMAP" id="MF_01022">
    <property type="entry name" value="Bifunc_HisB"/>
    <property type="match status" value="1"/>
</dbReference>
<comment type="caution">
    <text evidence="12">Lacks conserved residue(s) required for the propagation of feature annotation.</text>
</comment>
<keyword evidence="10 12" id="KW-0511">Multifunctional enzyme</keyword>
<comment type="similarity">
    <text evidence="12">In the C-terminal section; belongs to the imidazoleglycerol-phosphate dehydratase family.</text>
</comment>
<evidence type="ECO:0000256" key="8">
    <source>
        <dbReference type="ARBA" id="ARBA00023102"/>
    </source>
</evidence>
<evidence type="ECO:0000313" key="13">
    <source>
        <dbReference type="EMBL" id="VFB14718.1"/>
    </source>
</evidence>
<dbReference type="PANTHER" id="PTHR23133">
    <property type="entry name" value="IMIDAZOLEGLYCEROL-PHOSPHATE DEHYDRATASE HIS7"/>
    <property type="match status" value="1"/>
</dbReference>
<dbReference type="Proteomes" id="UP000396835">
    <property type="component" value="Unassembled WGS sequence"/>
</dbReference>
<dbReference type="InterPro" id="IPR020568">
    <property type="entry name" value="Ribosomal_Su5_D2-typ_SF"/>
</dbReference>
<dbReference type="NCBIfam" id="NF003937">
    <property type="entry name" value="PRK05446.1"/>
    <property type="match status" value="1"/>
</dbReference>
<comment type="catalytic activity">
    <reaction evidence="12">
        <text>D-erythro-1-(imidazol-4-yl)glycerol 3-phosphate = 3-(imidazol-4-yl)-2-oxopropyl phosphate + H2O</text>
        <dbReference type="Rhea" id="RHEA:11040"/>
        <dbReference type="ChEBI" id="CHEBI:15377"/>
        <dbReference type="ChEBI" id="CHEBI:57766"/>
        <dbReference type="ChEBI" id="CHEBI:58278"/>
        <dbReference type="EC" id="4.2.1.19"/>
    </reaction>
</comment>
<evidence type="ECO:0000256" key="9">
    <source>
        <dbReference type="ARBA" id="ARBA00023239"/>
    </source>
</evidence>
<dbReference type="InterPro" id="IPR000807">
    <property type="entry name" value="ImidazoleglycerolP_deHydtase"/>
</dbReference>
<keyword evidence="3 12" id="KW-0963">Cytoplasm</keyword>
<organism evidence="13 14">
    <name type="scientific">Prevotella heparinolytica</name>
    <dbReference type="NCBI Taxonomy" id="28113"/>
    <lineage>
        <taxon>Bacteria</taxon>
        <taxon>Pseudomonadati</taxon>
        <taxon>Bacteroidota</taxon>
        <taxon>Bacteroidia</taxon>
        <taxon>Bacteroidales</taxon>
        <taxon>Bacteroidaceae</taxon>
        <taxon>Bacteroides</taxon>
    </lineage>
</organism>
<gene>
    <name evidence="12 13" type="primary">hisB</name>
    <name evidence="13" type="ORF">NCTC7812_02281</name>
</gene>
<dbReference type="FunFam" id="3.30.230.40:FF:000003">
    <property type="entry name" value="Imidazoleglycerol-phosphate dehydratase HisB"/>
    <property type="match status" value="1"/>
</dbReference>
<dbReference type="SUPFAM" id="SSF54211">
    <property type="entry name" value="Ribosomal protein S5 domain 2-like"/>
    <property type="match status" value="2"/>
</dbReference>
<dbReference type="GO" id="GO:0046872">
    <property type="term" value="F:metal ion binding"/>
    <property type="evidence" value="ECO:0007669"/>
    <property type="project" value="UniProtKB-KW"/>
</dbReference>
<protein>
    <recommendedName>
        <fullName evidence="12">Histidine biosynthesis bifunctional protein HisB</fullName>
    </recommendedName>
    <domain>
        <recommendedName>
            <fullName evidence="12">Histidinol-phosphatase</fullName>
            <ecNumber evidence="12">3.1.3.15</ecNumber>
        </recommendedName>
    </domain>
    <domain>
        <recommendedName>
            <fullName evidence="12">Imidazoleglycerol-phosphate dehydratase</fullName>
            <shortName evidence="12">IGPD</shortName>
            <ecNumber evidence="12">4.2.1.19</ecNumber>
        </recommendedName>
    </domain>
</protein>
<keyword evidence="6 12" id="KW-0378">Hydrolase</keyword>
<dbReference type="NCBIfam" id="TIGR01656">
    <property type="entry name" value="Histidinol-ppas"/>
    <property type="match status" value="1"/>
</dbReference>
<dbReference type="EC" id="3.1.3.15" evidence="12"/>
<dbReference type="PROSITE" id="PS00954">
    <property type="entry name" value="IGP_DEHYDRATASE_1"/>
    <property type="match status" value="1"/>
</dbReference>
<dbReference type="InterPro" id="IPR006549">
    <property type="entry name" value="HAD-SF_hydro_IIIA"/>
</dbReference>
<dbReference type="InterPro" id="IPR038494">
    <property type="entry name" value="IGPD_sf"/>
</dbReference>
<dbReference type="SUPFAM" id="SSF56784">
    <property type="entry name" value="HAD-like"/>
    <property type="match status" value="1"/>
</dbReference>
<dbReference type="NCBIfam" id="NF002111">
    <property type="entry name" value="PRK00951.2-1"/>
    <property type="match status" value="1"/>
</dbReference>
<dbReference type="HAMAP" id="MF_00076">
    <property type="entry name" value="HisB"/>
    <property type="match status" value="1"/>
</dbReference>
<evidence type="ECO:0000256" key="7">
    <source>
        <dbReference type="ARBA" id="ARBA00022842"/>
    </source>
</evidence>
<comment type="pathway">
    <text evidence="12">Amino-acid biosynthesis; L-histidine biosynthesis; L-histidine from 5-phospho-alpha-D-ribose 1-diphosphate: step 8/9.</text>
</comment>
<proteinExistence type="inferred from homology"/>
<keyword evidence="5 12" id="KW-0479">Metal-binding</keyword>
<keyword evidence="7 12" id="KW-0460">Magnesium</keyword>
<evidence type="ECO:0000256" key="5">
    <source>
        <dbReference type="ARBA" id="ARBA00022723"/>
    </source>
</evidence>
<dbReference type="UniPathway" id="UPA00031">
    <property type="reaction ID" value="UER00011"/>
</dbReference>
<dbReference type="GO" id="GO:0004401">
    <property type="term" value="F:histidinol-phosphatase activity"/>
    <property type="evidence" value="ECO:0007669"/>
    <property type="project" value="UniProtKB-UniRule"/>
</dbReference>
<dbReference type="Gene3D" id="3.30.230.40">
    <property type="entry name" value="Imidazole glycerol phosphate dehydratase, domain 1"/>
    <property type="match status" value="2"/>
</dbReference>
<dbReference type="InterPro" id="IPR036412">
    <property type="entry name" value="HAD-like_sf"/>
</dbReference>
<dbReference type="InterPro" id="IPR020566">
    <property type="entry name" value="His_synth_bifunc_HisB"/>
</dbReference>
<accession>A0A449I5M3</accession>
<dbReference type="Pfam" id="PF00475">
    <property type="entry name" value="IGPD"/>
    <property type="match status" value="1"/>
</dbReference>
<feature type="active site" description="Proton donor" evidence="12">
    <location>
        <position position="12"/>
    </location>
</feature>
<dbReference type="EMBL" id="CAACYH010000004">
    <property type="protein sequence ID" value="VFB14718.1"/>
    <property type="molecule type" value="Genomic_DNA"/>
</dbReference>
<keyword evidence="4 12" id="KW-0028">Amino-acid biosynthesis</keyword>
<evidence type="ECO:0000256" key="11">
    <source>
        <dbReference type="ARBA" id="ARBA00049158"/>
    </source>
</evidence>
<comment type="subcellular location">
    <subcellularLocation>
        <location evidence="12">Cytoplasm</location>
    </subcellularLocation>
</comment>
<dbReference type="GO" id="GO:0005737">
    <property type="term" value="C:cytoplasm"/>
    <property type="evidence" value="ECO:0007669"/>
    <property type="project" value="UniProtKB-SubCell"/>
</dbReference>
<feature type="binding site" evidence="12">
    <location>
        <position position="12"/>
    </location>
    <ligand>
        <name>Mg(2+)</name>
        <dbReference type="ChEBI" id="CHEBI:18420"/>
    </ligand>
</feature>
<keyword evidence="8 12" id="KW-0368">Histidine biosynthesis</keyword>
<evidence type="ECO:0000256" key="12">
    <source>
        <dbReference type="HAMAP-Rule" id="MF_01022"/>
    </source>
</evidence>
<dbReference type="GO" id="GO:0004424">
    <property type="term" value="F:imidazoleglycerol-phosphate dehydratase activity"/>
    <property type="evidence" value="ECO:0007669"/>
    <property type="project" value="UniProtKB-UniRule"/>
</dbReference>
<comment type="cofactor">
    <cofactor evidence="1 12">
        <name>Mg(2+)</name>
        <dbReference type="ChEBI" id="CHEBI:18420"/>
    </cofactor>
</comment>
<feature type="binding site" evidence="12">
    <location>
        <position position="10"/>
    </location>
    <ligand>
        <name>Mg(2+)</name>
        <dbReference type="ChEBI" id="CHEBI:18420"/>
    </ligand>
</feature>
<dbReference type="Pfam" id="PF13242">
    <property type="entry name" value="Hydrolase_like"/>
    <property type="match status" value="1"/>
</dbReference>
<dbReference type="InterPro" id="IPR005954">
    <property type="entry name" value="HisB_N"/>
</dbReference>
<evidence type="ECO:0000256" key="3">
    <source>
        <dbReference type="ARBA" id="ARBA00022490"/>
    </source>
</evidence>
<evidence type="ECO:0000313" key="14">
    <source>
        <dbReference type="Proteomes" id="UP000396835"/>
    </source>
</evidence>
<dbReference type="PROSITE" id="PS00955">
    <property type="entry name" value="IGP_DEHYDRATASE_2"/>
    <property type="match status" value="1"/>
</dbReference>
<dbReference type="AlphaFoldDB" id="A0A449I5M3"/>
<name>A0A449I5M3_9BACE</name>
<dbReference type="Gene3D" id="3.40.50.1000">
    <property type="entry name" value="HAD superfamily/HAD-like"/>
    <property type="match status" value="1"/>
</dbReference>
<dbReference type="NCBIfam" id="TIGR01662">
    <property type="entry name" value="HAD-SF-IIIA"/>
    <property type="match status" value="1"/>
</dbReference>